<protein>
    <submittedName>
        <fullName evidence="1">Uncharacterized protein</fullName>
    </submittedName>
</protein>
<dbReference type="RefSeq" id="WP_344161960.1">
    <property type="nucleotide sequence ID" value="NZ_BAAANF010000023.1"/>
</dbReference>
<dbReference type="EMBL" id="BAAANF010000023">
    <property type="protein sequence ID" value="GAA1711787.1"/>
    <property type="molecule type" value="Genomic_DNA"/>
</dbReference>
<gene>
    <name evidence="1" type="ORF">GCM10009745_69870</name>
</gene>
<dbReference type="Proteomes" id="UP001500280">
    <property type="component" value="Unassembled WGS sequence"/>
</dbReference>
<reference evidence="2" key="1">
    <citation type="journal article" date="2019" name="Int. J. Syst. Evol. Microbiol.">
        <title>The Global Catalogue of Microorganisms (GCM) 10K type strain sequencing project: providing services to taxonomists for standard genome sequencing and annotation.</title>
        <authorList>
            <consortium name="The Broad Institute Genomics Platform"/>
            <consortium name="The Broad Institute Genome Sequencing Center for Infectious Disease"/>
            <person name="Wu L."/>
            <person name="Ma J."/>
        </authorList>
    </citation>
    <scope>NUCLEOTIDE SEQUENCE [LARGE SCALE GENOMIC DNA]</scope>
    <source>
        <strain evidence="2">JCM 14307</strain>
    </source>
</reference>
<evidence type="ECO:0000313" key="1">
    <source>
        <dbReference type="EMBL" id="GAA1711787.1"/>
    </source>
</evidence>
<comment type="caution">
    <text evidence="1">The sequence shown here is derived from an EMBL/GenBank/DDBJ whole genome shotgun (WGS) entry which is preliminary data.</text>
</comment>
<proteinExistence type="predicted"/>
<accession>A0ABP4UU91</accession>
<organism evidence="1 2">
    <name type="scientific">Kribbella yunnanensis</name>
    <dbReference type="NCBI Taxonomy" id="190194"/>
    <lineage>
        <taxon>Bacteria</taxon>
        <taxon>Bacillati</taxon>
        <taxon>Actinomycetota</taxon>
        <taxon>Actinomycetes</taxon>
        <taxon>Propionibacteriales</taxon>
        <taxon>Kribbellaceae</taxon>
        <taxon>Kribbella</taxon>
    </lineage>
</organism>
<name>A0ABP4UU91_9ACTN</name>
<keyword evidence="2" id="KW-1185">Reference proteome</keyword>
<sequence>MSNRQPERVRTSYDELPGFASYVLEESYVLGVIAEPGVVRFRLEVVLTPEHPAYEEPGSGVYLCYRPGELRFDGVTELDWAGQGASPATDASGEVDYGHVDTMTLENGVYALAGDWGSMRVRAASARVAIDD</sequence>
<evidence type="ECO:0000313" key="2">
    <source>
        <dbReference type="Proteomes" id="UP001500280"/>
    </source>
</evidence>